<sequence length="193" mass="21616">MLQLYKDLDLEIPEGVTVELHARQATVKGPRGELTKNVKHMNMDIRHIKSPKGEKLKFIVWHGGRKHVACLRTAKAVFANMIKGVTVGFQYKMRAVYAHFPINIIIGPDGKSAEIRNFLGEKRVRHVTMGEGVTIREDTAQKDQVICEGNDIELVSQSAALLHGQCLVKDKDIRKFLDGIYCAAKGSIVQQEI</sequence>
<proteinExistence type="inferred from homology"/>
<dbReference type="SUPFAM" id="SSF56053">
    <property type="entry name" value="Ribosomal protein L6"/>
    <property type="match status" value="2"/>
</dbReference>
<evidence type="ECO:0000256" key="1">
    <source>
        <dbReference type="ARBA" id="ARBA00009356"/>
    </source>
</evidence>
<dbReference type="InterPro" id="IPR000702">
    <property type="entry name" value="Ribosomal_uL6-like"/>
</dbReference>
<name>A0A316ZI28_9BASI</name>
<dbReference type="PANTHER" id="PTHR11655:SF16">
    <property type="entry name" value="60S RIBOSOMAL PROTEIN L9"/>
    <property type="match status" value="1"/>
</dbReference>
<dbReference type="Gene3D" id="3.90.930.12">
    <property type="entry name" value="Ribosomal protein L6, alpha-beta domain"/>
    <property type="match status" value="2"/>
</dbReference>
<feature type="domain" description="Large ribosomal subunit protein uL6 alpha-beta" evidence="4">
    <location>
        <begin position="111"/>
        <end position="179"/>
    </location>
</feature>
<dbReference type="RefSeq" id="XP_025600977.1">
    <property type="nucleotide sequence ID" value="XM_025740759.1"/>
</dbReference>
<evidence type="ECO:0000313" key="6">
    <source>
        <dbReference type="Proteomes" id="UP000245946"/>
    </source>
</evidence>
<dbReference type="PANTHER" id="PTHR11655">
    <property type="entry name" value="60S/50S RIBOSOMAL PROTEIN L6/L9"/>
    <property type="match status" value="1"/>
</dbReference>
<dbReference type="OrthoDB" id="10252633at2759"/>
<keyword evidence="6" id="KW-1185">Reference proteome</keyword>
<dbReference type="FunFam" id="3.90.930.12:FF:000003">
    <property type="entry name" value="60S ribosomal protein L9"/>
    <property type="match status" value="1"/>
</dbReference>
<evidence type="ECO:0000313" key="5">
    <source>
        <dbReference type="EMBL" id="PWO00699.1"/>
    </source>
</evidence>
<evidence type="ECO:0000256" key="2">
    <source>
        <dbReference type="ARBA" id="ARBA00022980"/>
    </source>
</evidence>
<accession>A0A316ZI28</accession>
<evidence type="ECO:0000256" key="3">
    <source>
        <dbReference type="ARBA" id="ARBA00023274"/>
    </source>
</evidence>
<comment type="similarity">
    <text evidence="1">Belongs to the universal ribosomal protein uL6 family.</text>
</comment>
<protein>
    <submittedName>
        <fullName evidence="5">Ribosomal protein L6</fullName>
    </submittedName>
</protein>
<dbReference type="Proteomes" id="UP000245946">
    <property type="component" value="Unassembled WGS sequence"/>
</dbReference>
<dbReference type="GO" id="GO:0019843">
    <property type="term" value="F:rRNA binding"/>
    <property type="evidence" value="ECO:0007669"/>
    <property type="project" value="InterPro"/>
</dbReference>
<dbReference type="EMBL" id="KZ819284">
    <property type="protein sequence ID" value="PWO00699.1"/>
    <property type="molecule type" value="Genomic_DNA"/>
</dbReference>
<dbReference type="AlphaFoldDB" id="A0A316ZI28"/>
<keyword evidence="2 5" id="KW-0689">Ribosomal protein</keyword>
<dbReference type="FunFam" id="3.90.930.12:FF:000004">
    <property type="entry name" value="60S ribosomal protein L9"/>
    <property type="match status" value="1"/>
</dbReference>
<dbReference type="GO" id="GO:0003735">
    <property type="term" value="F:structural constituent of ribosome"/>
    <property type="evidence" value="ECO:0007669"/>
    <property type="project" value="InterPro"/>
</dbReference>
<dbReference type="Pfam" id="PF00347">
    <property type="entry name" value="Ribosomal_L6"/>
    <property type="match status" value="2"/>
</dbReference>
<dbReference type="GeneID" id="37268303"/>
<gene>
    <name evidence="5" type="ORF">FA09DRAFT_314339</name>
</gene>
<reference evidence="5 6" key="1">
    <citation type="journal article" date="2018" name="Mol. Biol. Evol.">
        <title>Broad Genomic Sampling Reveals a Smut Pathogenic Ancestry of the Fungal Clade Ustilaginomycotina.</title>
        <authorList>
            <person name="Kijpornyongpan T."/>
            <person name="Mondo S.J."/>
            <person name="Barry K."/>
            <person name="Sandor L."/>
            <person name="Lee J."/>
            <person name="Lipzen A."/>
            <person name="Pangilinan J."/>
            <person name="LaButti K."/>
            <person name="Hainaut M."/>
            <person name="Henrissat B."/>
            <person name="Grigoriev I.V."/>
            <person name="Spatafora J.W."/>
            <person name="Aime M.C."/>
        </authorList>
    </citation>
    <scope>NUCLEOTIDE SEQUENCE [LARGE SCALE GENOMIC DNA]</scope>
    <source>
        <strain evidence="5 6">MCA 4186</strain>
    </source>
</reference>
<evidence type="ECO:0000259" key="4">
    <source>
        <dbReference type="Pfam" id="PF00347"/>
    </source>
</evidence>
<dbReference type="InterPro" id="IPR036789">
    <property type="entry name" value="Ribosomal_uL6-like_a/b-dom_sf"/>
</dbReference>
<feature type="domain" description="Large ribosomal subunit protein uL6 alpha-beta" evidence="4">
    <location>
        <begin position="12"/>
        <end position="88"/>
    </location>
</feature>
<keyword evidence="3" id="KW-0687">Ribonucleoprotein</keyword>
<dbReference type="STRING" id="58919.A0A316ZI28"/>
<dbReference type="GO" id="GO:0022625">
    <property type="term" value="C:cytosolic large ribosomal subunit"/>
    <property type="evidence" value="ECO:0007669"/>
    <property type="project" value="TreeGrafter"/>
</dbReference>
<organism evidence="5 6">
    <name type="scientific">Tilletiopsis washingtonensis</name>
    <dbReference type="NCBI Taxonomy" id="58919"/>
    <lineage>
        <taxon>Eukaryota</taxon>
        <taxon>Fungi</taxon>
        <taxon>Dikarya</taxon>
        <taxon>Basidiomycota</taxon>
        <taxon>Ustilaginomycotina</taxon>
        <taxon>Exobasidiomycetes</taxon>
        <taxon>Entylomatales</taxon>
        <taxon>Entylomatales incertae sedis</taxon>
        <taxon>Tilletiopsis</taxon>
    </lineage>
</organism>
<dbReference type="GO" id="GO:0002181">
    <property type="term" value="P:cytoplasmic translation"/>
    <property type="evidence" value="ECO:0007669"/>
    <property type="project" value="TreeGrafter"/>
</dbReference>
<dbReference type="InterPro" id="IPR020040">
    <property type="entry name" value="Ribosomal_uL6_a/b-dom"/>
</dbReference>
<dbReference type="PIRSF" id="PIRSF002162">
    <property type="entry name" value="Ribosomal_L6"/>
    <property type="match status" value="1"/>
</dbReference>